<keyword evidence="4" id="KW-0125">Carotenoid biosynthesis</keyword>
<feature type="transmembrane region" description="Helical" evidence="8">
    <location>
        <begin position="32"/>
        <end position="54"/>
    </location>
</feature>
<feature type="transmembrane region" description="Helical" evidence="8">
    <location>
        <begin position="75"/>
        <end position="96"/>
    </location>
</feature>
<protein>
    <recommendedName>
        <fullName evidence="11">Lycopene cyclase domain-containing protein</fullName>
    </recommendedName>
</protein>
<keyword evidence="3 8" id="KW-0812">Transmembrane</keyword>
<dbReference type="GO" id="GO:0016117">
    <property type="term" value="P:carotenoid biosynthetic process"/>
    <property type="evidence" value="ECO:0007669"/>
    <property type="project" value="UniProtKB-KW"/>
</dbReference>
<comment type="caution">
    <text evidence="9">The sequence shown here is derived from an EMBL/GenBank/DDBJ whole genome shotgun (WGS) entry which is preliminary data.</text>
</comment>
<dbReference type="NCBIfam" id="TIGR03462">
    <property type="entry name" value="CarR_dom_SF"/>
    <property type="match status" value="2"/>
</dbReference>
<proteinExistence type="predicted"/>
<feature type="transmembrane region" description="Helical" evidence="8">
    <location>
        <begin position="222"/>
        <end position="243"/>
    </location>
</feature>
<dbReference type="GO" id="GO:0016872">
    <property type="term" value="F:intramolecular lyase activity"/>
    <property type="evidence" value="ECO:0007669"/>
    <property type="project" value="InterPro"/>
</dbReference>
<evidence type="ECO:0000256" key="4">
    <source>
        <dbReference type="ARBA" id="ARBA00022746"/>
    </source>
</evidence>
<evidence type="ECO:0000256" key="1">
    <source>
        <dbReference type="ARBA" id="ARBA00004141"/>
    </source>
</evidence>
<keyword evidence="7" id="KW-0413">Isomerase</keyword>
<feature type="transmembrane region" description="Helical" evidence="8">
    <location>
        <begin position="7"/>
        <end position="26"/>
    </location>
</feature>
<comment type="pathway">
    <text evidence="2">Carotenoid biosynthesis.</text>
</comment>
<organism evidence="9 10">
    <name type="scientific">Verrucomicrobia subdivision 6 bacterium BACL9 MAG-120507-bin52</name>
    <dbReference type="NCBI Taxonomy" id="1655590"/>
    <lineage>
        <taxon>Bacteria</taxon>
        <taxon>Pseudomonadati</taxon>
        <taxon>Verrucomicrobiota</taxon>
        <taxon>Verrucomicrobiia</taxon>
        <taxon>Verrucomicrobiales</taxon>
        <taxon>Verrucomicrobia subdivision 6</taxon>
    </lineage>
</organism>
<evidence type="ECO:0000256" key="2">
    <source>
        <dbReference type="ARBA" id="ARBA00004829"/>
    </source>
</evidence>
<keyword evidence="6 8" id="KW-0472">Membrane</keyword>
<dbReference type="Proteomes" id="UP000051269">
    <property type="component" value="Unassembled WGS sequence"/>
</dbReference>
<dbReference type="GO" id="GO:0016020">
    <property type="term" value="C:membrane"/>
    <property type="evidence" value="ECO:0007669"/>
    <property type="project" value="UniProtKB-SubCell"/>
</dbReference>
<evidence type="ECO:0000256" key="7">
    <source>
        <dbReference type="ARBA" id="ARBA00023235"/>
    </source>
</evidence>
<evidence type="ECO:0000256" key="8">
    <source>
        <dbReference type="SAM" id="Phobius"/>
    </source>
</evidence>
<reference evidence="9 10" key="1">
    <citation type="submission" date="2015-10" db="EMBL/GenBank/DDBJ databases">
        <title>Metagenome-Assembled Genomes uncover a global brackish microbiome.</title>
        <authorList>
            <person name="Hugerth L.W."/>
            <person name="Larsson J."/>
            <person name="Alneberg J."/>
            <person name="Lindh M.V."/>
            <person name="Legrand C."/>
            <person name="Pinhassi J."/>
            <person name="Andersson A.F."/>
        </authorList>
    </citation>
    <scope>NUCLEOTIDE SEQUENCE [LARGE SCALE GENOMIC DNA]</scope>
    <source>
        <strain evidence="9">BACL18 MAG-120507-bin52</strain>
    </source>
</reference>
<gene>
    <name evidence="9" type="ORF">ABR82_03435</name>
</gene>
<comment type="subcellular location">
    <subcellularLocation>
        <location evidence="1">Membrane</location>
        <topology evidence="1">Multi-pass membrane protein</topology>
    </subcellularLocation>
</comment>
<feature type="transmembrane region" description="Helical" evidence="8">
    <location>
        <begin position="146"/>
        <end position="164"/>
    </location>
</feature>
<dbReference type="InterPro" id="IPR017825">
    <property type="entry name" value="Lycopene_cyclase_dom"/>
</dbReference>
<sequence>MSYSGFHLAFNLPLLLILFFLSGKGFWPGEVIAAMVAILGIVVAFTSPWDNWAVAQGIWDFPSERIRFRIGKLPVEEYAFFIIQSMQVMMLSWAFLGWVEPPPAAPMPRWIGEPEVLRQLGILLVAWIALGVLLKEWPNRERRIHYSWHLFFWFLPVILIQWIVAGPMLWAYSWHVLVPTLAVGTYLCLADWYAIGKGIWFFDEKQITGWKIGGVMPWEEAAFFYITSFLVAQTFLILLPAHLR</sequence>
<feature type="transmembrane region" description="Helical" evidence="8">
    <location>
        <begin position="116"/>
        <end position="134"/>
    </location>
</feature>
<evidence type="ECO:0000313" key="9">
    <source>
        <dbReference type="EMBL" id="KRO62346.1"/>
    </source>
</evidence>
<dbReference type="AlphaFoldDB" id="A0A0R2RQC5"/>
<dbReference type="GO" id="GO:0045436">
    <property type="term" value="F:lycopene beta cyclase activity"/>
    <property type="evidence" value="ECO:0007669"/>
    <property type="project" value="UniProtKB-ARBA"/>
</dbReference>
<evidence type="ECO:0008006" key="11">
    <source>
        <dbReference type="Google" id="ProtNLM"/>
    </source>
</evidence>
<evidence type="ECO:0000313" key="10">
    <source>
        <dbReference type="Proteomes" id="UP000051269"/>
    </source>
</evidence>
<dbReference type="EMBL" id="LIBO01000091">
    <property type="protein sequence ID" value="KRO62346.1"/>
    <property type="molecule type" value="Genomic_DNA"/>
</dbReference>
<name>A0A0R2RQC5_9BACT</name>
<evidence type="ECO:0000256" key="5">
    <source>
        <dbReference type="ARBA" id="ARBA00022989"/>
    </source>
</evidence>
<evidence type="ECO:0000256" key="3">
    <source>
        <dbReference type="ARBA" id="ARBA00022692"/>
    </source>
</evidence>
<accession>A0A0R2RQC5</accession>
<feature type="transmembrane region" description="Helical" evidence="8">
    <location>
        <begin position="176"/>
        <end position="202"/>
    </location>
</feature>
<keyword evidence="5 8" id="KW-1133">Transmembrane helix</keyword>
<evidence type="ECO:0000256" key="6">
    <source>
        <dbReference type="ARBA" id="ARBA00023136"/>
    </source>
</evidence>